<evidence type="ECO:0000313" key="2">
    <source>
        <dbReference type="Proteomes" id="UP000887577"/>
    </source>
</evidence>
<name>A0A914ZCS1_9BILA</name>
<organism evidence="2 3">
    <name type="scientific">Panagrolaimus superbus</name>
    <dbReference type="NCBI Taxonomy" id="310955"/>
    <lineage>
        <taxon>Eukaryota</taxon>
        <taxon>Metazoa</taxon>
        <taxon>Ecdysozoa</taxon>
        <taxon>Nematoda</taxon>
        <taxon>Chromadorea</taxon>
        <taxon>Rhabditida</taxon>
        <taxon>Tylenchina</taxon>
        <taxon>Panagrolaimomorpha</taxon>
        <taxon>Panagrolaimoidea</taxon>
        <taxon>Panagrolaimidae</taxon>
        <taxon>Panagrolaimus</taxon>
    </lineage>
</organism>
<proteinExistence type="predicted"/>
<keyword evidence="1" id="KW-0732">Signal</keyword>
<dbReference type="Proteomes" id="UP000887577">
    <property type="component" value="Unplaced"/>
</dbReference>
<feature type="signal peptide" evidence="1">
    <location>
        <begin position="1"/>
        <end position="24"/>
    </location>
</feature>
<feature type="chain" id="PRO_5037689781" evidence="1">
    <location>
        <begin position="25"/>
        <end position="164"/>
    </location>
</feature>
<protein>
    <submittedName>
        <fullName evidence="3">Uncharacterized protein</fullName>
    </submittedName>
</protein>
<evidence type="ECO:0000256" key="1">
    <source>
        <dbReference type="SAM" id="SignalP"/>
    </source>
</evidence>
<accession>A0A914ZCS1</accession>
<evidence type="ECO:0000313" key="3">
    <source>
        <dbReference type="WBParaSite" id="PSU_v2.g9490.t1"/>
    </source>
</evidence>
<sequence length="164" mass="18378">MKFGRVFPICVLLFICLQFQISDGVKCSHVAMTGSRDQIDDLLFNATKTKLKEYKGLPGFVHITNGKITCPEACADFWCGTTKETAVFGAGCPQDFYDICSTFSKEITEIQQKGTNDVEYFSRNVFYVSGCGSETDGTKCIKDKQKKAKCFSCLYMHIFAMPIF</sequence>
<dbReference type="AlphaFoldDB" id="A0A914ZCS1"/>
<keyword evidence="2" id="KW-1185">Reference proteome</keyword>
<dbReference type="WBParaSite" id="PSU_v2.g9490.t1">
    <property type="protein sequence ID" value="PSU_v2.g9490.t1"/>
    <property type="gene ID" value="PSU_v2.g9490"/>
</dbReference>
<reference evidence="3" key="1">
    <citation type="submission" date="2022-11" db="UniProtKB">
        <authorList>
            <consortium name="WormBaseParasite"/>
        </authorList>
    </citation>
    <scope>IDENTIFICATION</scope>
</reference>